<keyword evidence="3" id="KW-1185">Reference proteome</keyword>
<evidence type="ECO:0000256" key="1">
    <source>
        <dbReference type="SAM" id="SignalP"/>
    </source>
</evidence>
<dbReference type="KEGG" id="amn:RAM_31675"/>
<reference evidence="2 3" key="1">
    <citation type="journal article" date="2011" name="J. Bacteriol.">
        <title>Whole genome sequence of the rifamycin B-producing strain Amycolatopsis mediterranei S699.</title>
        <authorList>
            <person name="Verma M."/>
            <person name="Kaur J."/>
            <person name="Kumar M."/>
            <person name="Kumari K."/>
            <person name="Saxena A."/>
            <person name="Anand S."/>
            <person name="Nigam A."/>
            <person name="Ravi V."/>
            <person name="Raghuvanshi S."/>
            <person name="Khurana P."/>
            <person name="Tyagi A.K."/>
            <person name="Khurana J.P."/>
            <person name="Lal R."/>
        </authorList>
    </citation>
    <scope>NUCLEOTIDE SEQUENCE [LARGE SCALE GENOMIC DNA]</scope>
    <source>
        <strain evidence="2 3">S699</strain>
    </source>
</reference>
<dbReference type="Proteomes" id="UP000006138">
    <property type="component" value="Chromosome"/>
</dbReference>
<evidence type="ECO:0000313" key="2">
    <source>
        <dbReference type="EMBL" id="AEK44810.1"/>
    </source>
</evidence>
<sequence>MLAAVVAGLVLMVTSTTMLAVNAAEQAAIERQQQAQAHE</sequence>
<feature type="chain" id="PRO_5040153071" evidence="1">
    <location>
        <begin position="21"/>
        <end position="39"/>
    </location>
</feature>
<gene>
    <name evidence="2" type="ordered locus">RAM_31675</name>
</gene>
<accession>A0A9R0P220</accession>
<proteinExistence type="predicted"/>
<dbReference type="EMBL" id="CP002896">
    <property type="protein sequence ID" value="AEK44810.1"/>
    <property type="molecule type" value="Genomic_DNA"/>
</dbReference>
<dbReference type="AlphaFoldDB" id="A0A9R0P220"/>
<protein>
    <submittedName>
        <fullName evidence="2">Uncharacterized protein</fullName>
    </submittedName>
</protein>
<feature type="signal peptide" evidence="1">
    <location>
        <begin position="1"/>
        <end position="20"/>
    </location>
</feature>
<keyword evidence="1" id="KW-0732">Signal</keyword>
<organism evidence="2 3">
    <name type="scientific">Amycolatopsis mediterranei (strain S699)</name>
    <name type="common">Nocardia mediterranei</name>
    <dbReference type="NCBI Taxonomy" id="713604"/>
    <lineage>
        <taxon>Bacteria</taxon>
        <taxon>Bacillati</taxon>
        <taxon>Actinomycetota</taxon>
        <taxon>Actinomycetes</taxon>
        <taxon>Pseudonocardiales</taxon>
        <taxon>Pseudonocardiaceae</taxon>
        <taxon>Amycolatopsis</taxon>
    </lineage>
</organism>
<evidence type="ECO:0000313" key="3">
    <source>
        <dbReference type="Proteomes" id="UP000006138"/>
    </source>
</evidence>
<name>A0A9R0P220_AMYMS</name>